<gene>
    <name evidence="2" type="ORF">OCU04_012033</name>
</gene>
<dbReference type="Pfam" id="PF20150">
    <property type="entry name" value="2EXR"/>
    <property type="match status" value="1"/>
</dbReference>
<evidence type="ECO:0000259" key="1">
    <source>
        <dbReference type="Pfam" id="PF20150"/>
    </source>
</evidence>
<comment type="caution">
    <text evidence="2">The sequence shown here is derived from an EMBL/GenBank/DDBJ whole genome shotgun (WGS) entry which is preliminary data.</text>
</comment>
<evidence type="ECO:0000313" key="2">
    <source>
        <dbReference type="EMBL" id="KAJ8059055.1"/>
    </source>
</evidence>
<dbReference type="EMBL" id="JAPEIS010000015">
    <property type="protein sequence ID" value="KAJ8059055.1"/>
    <property type="molecule type" value="Genomic_DNA"/>
</dbReference>
<keyword evidence="3" id="KW-1185">Reference proteome</keyword>
<proteinExistence type="predicted"/>
<name>A0A9X0DDZ6_9HELO</name>
<dbReference type="InterPro" id="IPR045518">
    <property type="entry name" value="2EXR"/>
</dbReference>
<sequence>MRPTKKDKMKDKSSYKYFAHRWVRSQTTRGYISPYEVPANPSPCKHNSFFTKHPPRKSITPYNKPILPTPAPQAQAQPTTHPRIQDPRFSFTYILNTTTPTPHHHQKPTLQHLPQEIRRTIWNYARSRTIGIIISLDLISSRSPSPVTFRINRESRNSTKIHYKIHPRFYILGTEYSEKIHYPFFDPEVDSVVVVDALVGGNAAMSTSFGVYGAGAGADSGVRSGAFRDGYREMDLDFEDPLDVVQSLHVPAHAWDWGVISRTLRGNLRFRNLREIVLQGGGMGLITTEDIERCKEVLRACFERSVEEENNNVETGRTHPGEVRAEYLANREIKVPEIKVFVPKCLDYEWMFEEEKLGMESIEEREWVMNFIRKVKADR</sequence>
<protein>
    <recommendedName>
        <fullName evidence="1">2EXR domain-containing protein</fullName>
    </recommendedName>
</protein>
<dbReference type="Proteomes" id="UP001152300">
    <property type="component" value="Unassembled WGS sequence"/>
</dbReference>
<accession>A0A9X0DDZ6</accession>
<evidence type="ECO:0000313" key="3">
    <source>
        <dbReference type="Proteomes" id="UP001152300"/>
    </source>
</evidence>
<feature type="domain" description="2EXR" evidence="1">
    <location>
        <begin position="111"/>
        <end position="191"/>
    </location>
</feature>
<dbReference type="OrthoDB" id="3553670at2759"/>
<organism evidence="2 3">
    <name type="scientific">Sclerotinia nivalis</name>
    <dbReference type="NCBI Taxonomy" id="352851"/>
    <lineage>
        <taxon>Eukaryota</taxon>
        <taxon>Fungi</taxon>
        <taxon>Dikarya</taxon>
        <taxon>Ascomycota</taxon>
        <taxon>Pezizomycotina</taxon>
        <taxon>Leotiomycetes</taxon>
        <taxon>Helotiales</taxon>
        <taxon>Sclerotiniaceae</taxon>
        <taxon>Sclerotinia</taxon>
    </lineage>
</organism>
<dbReference type="AlphaFoldDB" id="A0A9X0DDZ6"/>
<reference evidence="2" key="1">
    <citation type="submission" date="2022-11" db="EMBL/GenBank/DDBJ databases">
        <title>Genome Resource of Sclerotinia nivalis Strain SnTB1, a Plant Pathogen Isolated from American Ginseng.</title>
        <authorList>
            <person name="Fan S."/>
        </authorList>
    </citation>
    <scope>NUCLEOTIDE SEQUENCE</scope>
    <source>
        <strain evidence="2">SnTB1</strain>
    </source>
</reference>